<reference evidence="9" key="1">
    <citation type="journal article" date="2019" name="Int. J. Syst. Evol. Microbiol.">
        <title>The Global Catalogue of Microorganisms (GCM) 10K type strain sequencing project: providing services to taxonomists for standard genome sequencing and annotation.</title>
        <authorList>
            <consortium name="The Broad Institute Genomics Platform"/>
            <consortium name="The Broad Institute Genome Sequencing Center for Infectious Disease"/>
            <person name="Wu L."/>
            <person name="Ma J."/>
        </authorList>
    </citation>
    <scope>NUCLEOTIDE SEQUENCE [LARGE SCALE GENOMIC DNA]</scope>
    <source>
        <strain evidence="9">CGMCC 4.7396</strain>
    </source>
</reference>
<dbReference type="InterPro" id="IPR053876">
    <property type="entry name" value="Phage_int_M"/>
</dbReference>
<dbReference type="InterPro" id="IPR044068">
    <property type="entry name" value="CB"/>
</dbReference>
<dbReference type="PROSITE" id="PS51900">
    <property type="entry name" value="CB"/>
    <property type="match status" value="1"/>
</dbReference>
<evidence type="ECO:0000256" key="3">
    <source>
        <dbReference type="ARBA" id="ARBA00023125"/>
    </source>
</evidence>
<gene>
    <name evidence="8" type="ORF">ACFO8M_23495</name>
</gene>
<evidence type="ECO:0000256" key="5">
    <source>
        <dbReference type="PROSITE-ProRule" id="PRU01248"/>
    </source>
</evidence>
<dbReference type="InterPro" id="IPR050808">
    <property type="entry name" value="Phage_Integrase"/>
</dbReference>
<proteinExistence type="inferred from homology"/>
<comment type="caution">
    <text evidence="8">The sequence shown here is derived from an EMBL/GenBank/DDBJ whole genome shotgun (WGS) entry which is preliminary data.</text>
</comment>
<dbReference type="Proteomes" id="UP001595712">
    <property type="component" value="Unassembled WGS sequence"/>
</dbReference>
<evidence type="ECO:0000256" key="1">
    <source>
        <dbReference type="ARBA" id="ARBA00008857"/>
    </source>
</evidence>
<keyword evidence="3 5" id="KW-0238">DNA-binding</keyword>
<dbReference type="Pfam" id="PF00589">
    <property type="entry name" value="Phage_integrase"/>
    <property type="match status" value="1"/>
</dbReference>
<keyword evidence="2" id="KW-0229">DNA integration</keyword>
<evidence type="ECO:0000259" key="7">
    <source>
        <dbReference type="PROSITE" id="PS51900"/>
    </source>
</evidence>
<evidence type="ECO:0000256" key="4">
    <source>
        <dbReference type="ARBA" id="ARBA00023172"/>
    </source>
</evidence>
<evidence type="ECO:0000259" key="6">
    <source>
        <dbReference type="PROSITE" id="PS51898"/>
    </source>
</evidence>
<accession>A0ABV7Q3Q7</accession>
<protein>
    <submittedName>
        <fullName evidence="8">Tyrosine-type recombinase/integrase</fullName>
    </submittedName>
</protein>
<dbReference type="Pfam" id="PF22022">
    <property type="entry name" value="Phage_int_M"/>
    <property type="match status" value="1"/>
</dbReference>
<dbReference type="Gene3D" id="1.10.150.130">
    <property type="match status" value="1"/>
</dbReference>
<dbReference type="PANTHER" id="PTHR30629">
    <property type="entry name" value="PROPHAGE INTEGRASE"/>
    <property type="match status" value="1"/>
</dbReference>
<dbReference type="RefSeq" id="WP_387980078.1">
    <property type="nucleotide sequence ID" value="NZ_JBHRWO010000021.1"/>
</dbReference>
<keyword evidence="9" id="KW-1185">Reference proteome</keyword>
<feature type="domain" description="Tyr recombinase" evidence="6">
    <location>
        <begin position="178"/>
        <end position="390"/>
    </location>
</feature>
<dbReference type="InterPro" id="IPR002104">
    <property type="entry name" value="Integrase_catalytic"/>
</dbReference>
<evidence type="ECO:0000256" key="2">
    <source>
        <dbReference type="ARBA" id="ARBA00022908"/>
    </source>
</evidence>
<evidence type="ECO:0000313" key="8">
    <source>
        <dbReference type="EMBL" id="MFC3495459.1"/>
    </source>
</evidence>
<dbReference type="InterPro" id="IPR010998">
    <property type="entry name" value="Integrase_recombinase_N"/>
</dbReference>
<dbReference type="PANTHER" id="PTHR30629:SF2">
    <property type="entry name" value="PROPHAGE INTEGRASE INTS-RELATED"/>
    <property type="match status" value="1"/>
</dbReference>
<sequence>MAEAKKPRKQARRGDGSIYWDEANDCYVGSISLGTKPDGSRNRPSVRGVTQKEVRAKLKELREDHDNGIELGDSYTVEQACRDFLKRGLPTQEKSTVSGVVTHIDNHIIPDLGKAKLKRLTADEVDDFLAGLTKKRATSYIARILGTLRRVIRFAQRRNKVTRNVAELVEAPAGLEGRPSKALTFEQGKAILRVKKRAWAQAYIATSMFTGVRTEEARPLKWQHTHLNAVTGEECSCGQRHREDLPPHIEVWRSVRVRGDMKTEKSRRTIALPSFVVRILADYQLEQIEDRKRNGHKYEGIVYVFGTREDTVMEAKNVRRYFKTIVERAKVEGNWVPKELRHTFVSWMSDRGVRDELIADLVGHKKTSTTRTVYRHQLRPVITRGAEILDEEFGPDFLE</sequence>
<dbReference type="EMBL" id="JBHRWO010000021">
    <property type="protein sequence ID" value="MFC3495459.1"/>
    <property type="molecule type" value="Genomic_DNA"/>
</dbReference>
<dbReference type="InterPro" id="IPR013762">
    <property type="entry name" value="Integrase-like_cat_sf"/>
</dbReference>
<dbReference type="InterPro" id="IPR011010">
    <property type="entry name" value="DNA_brk_join_enz"/>
</dbReference>
<organism evidence="8 9">
    <name type="scientific">Glycomyces rhizosphaerae</name>
    <dbReference type="NCBI Taxonomy" id="2054422"/>
    <lineage>
        <taxon>Bacteria</taxon>
        <taxon>Bacillati</taxon>
        <taxon>Actinomycetota</taxon>
        <taxon>Actinomycetes</taxon>
        <taxon>Glycomycetales</taxon>
        <taxon>Glycomycetaceae</taxon>
        <taxon>Glycomyces</taxon>
    </lineage>
</organism>
<dbReference type="SUPFAM" id="SSF56349">
    <property type="entry name" value="DNA breaking-rejoining enzymes"/>
    <property type="match status" value="1"/>
</dbReference>
<dbReference type="PROSITE" id="PS51898">
    <property type="entry name" value="TYR_RECOMBINASE"/>
    <property type="match status" value="1"/>
</dbReference>
<name>A0ABV7Q3Q7_9ACTN</name>
<dbReference type="Gene3D" id="1.10.443.10">
    <property type="entry name" value="Intergrase catalytic core"/>
    <property type="match status" value="1"/>
</dbReference>
<evidence type="ECO:0000313" key="9">
    <source>
        <dbReference type="Proteomes" id="UP001595712"/>
    </source>
</evidence>
<feature type="domain" description="Core-binding (CB)" evidence="7">
    <location>
        <begin position="75"/>
        <end position="156"/>
    </location>
</feature>
<comment type="similarity">
    <text evidence="1">Belongs to the 'phage' integrase family.</text>
</comment>
<keyword evidence="4" id="KW-0233">DNA recombination</keyword>